<feature type="compositionally biased region" description="Gly residues" evidence="1">
    <location>
        <begin position="123"/>
        <end position="132"/>
    </location>
</feature>
<keyword evidence="3" id="KW-1185">Reference proteome</keyword>
<sequence>MTPAVPAPKFTRGEPSDSKKYFEINADKMREDPLGFDDLVYEDTRTGMAQRVFRKFQRFRKYQGPPASVEMSGGIGTPEPRARANTNKKRRAATGGLSKGTLNRNHQKSVGEEVQSLKSNKSGRGGTQGGGQTDSPGLRAGLARTQQNGVKQKGGLRAGPTKGRNGGRKNLSSSNQQKYNKSG</sequence>
<name>A0AAJ0H602_9PEZI</name>
<dbReference type="AlphaFoldDB" id="A0AAJ0H602"/>
<gene>
    <name evidence="2" type="ORF">B0T25DRAFT_557762</name>
</gene>
<reference evidence="2" key="1">
    <citation type="journal article" date="2023" name="Mol. Phylogenet. Evol.">
        <title>Genome-scale phylogeny and comparative genomics of the fungal order Sordariales.</title>
        <authorList>
            <person name="Hensen N."/>
            <person name="Bonometti L."/>
            <person name="Westerberg I."/>
            <person name="Brannstrom I.O."/>
            <person name="Guillou S."/>
            <person name="Cros-Aarteil S."/>
            <person name="Calhoun S."/>
            <person name="Haridas S."/>
            <person name="Kuo A."/>
            <person name="Mondo S."/>
            <person name="Pangilinan J."/>
            <person name="Riley R."/>
            <person name="LaButti K."/>
            <person name="Andreopoulos B."/>
            <person name="Lipzen A."/>
            <person name="Chen C."/>
            <person name="Yan M."/>
            <person name="Daum C."/>
            <person name="Ng V."/>
            <person name="Clum A."/>
            <person name="Steindorff A."/>
            <person name="Ohm R.A."/>
            <person name="Martin F."/>
            <person name="Silar P."/>
            <person name="Natvig D.O."/>
            <person name="Lalanne C."/>
            <person name="Gautier V."/>
            <person name="Ament-Velasquez S.L."/>
            <person name="Kruys A."/>
            <person name="Hutchinson M.I."/>
            <person name="Powell A.J."/>
            <person name="Barry K."/>
            <person name="Miller A.N."/>
            <person name="Grigoriev I.V."/>
            <person name="Debuchy R."/>
            <person name="Gladieux P."/>
            <person name="Hiltunen Thoren M."/>
            <person name="Johannesson H."/>
        </authorList>
    </citation>
    <scope>NUCLEOTIDE SEQUENCE</scope>
    <source>
        <strain evidence="2">CBS 955.72</strain>
    </source>
</reference>
<evidence type="ECO:0000256" key="1">
    <source>
        <dbReference type="SAM" id="MobiDB-lite"/>
    </source>
</evidence>
<organism evidence="2 3">
    <name type="scientific">Lasiosphaeria hispida</name>
    <dbReference type="NCBI Taxonomy" id="260671"/>
    <lineage>
        <taxon>Eukaryota</taxon>
        <taxon>Fungi</taxon>
        <taxon>Dikarya</taxon>
        <taxon>Ascomycota</taxon>
        <taxon>Pezizomycotina</taxon>
        <taxon>Sordariomycetes</taxon>
        <taxon>Sordariomycetidae</taxon>
        <taxon>Sordariales</taxon>
        <taxon>Lasiosphaeriaceae</taxon>
        <taxon>Lasiosphaeria</taxon>
    </lineage>
</organism>
<evidence type="ECO:0000313" key="2">
    <source>
        <dbReference type="EMBL" id="KAK3341233.1"/>
    </source>
</evidence>
<protein>
    <submittedName>
        <fullName evidence="2">Uncharacterized protein</fullName>
    </submittedName>
</protein>
<reference evidence="2" key="2">
    <citation type="submission" date="2023-06" db="EMBL/GenBank/DDBJ databases">
        <authorList>
            <consortium name="Lawrence Berkeley National Laboratory"/>
            <person name="Haridas S."/>
            <person name="Hensen N."/>
            <person name="Bonometti L."/>
            <person name="Westerberg I."/>
            <person name="Brannstrom I.O."/>
            <person name="Guillou S."/>
            <person name="Cros-Aarteil S."/>
            <person name="Calhoun S."/>
            <person name="Kuo A."/>
            <person name="Mondo S."/>
            <person name="Pangilinan J."/>
            <person name="Riley R."/>
            <person name="Labutti K."/>
            <person name="Andreopoulos B."/>
            <person name="Lipzen A."/>
            <person name="Chen C."/>
            <person name="Yanf M."/>
            <person name="Daum C."/>
            <person name="Ng V."/>
            <person name="Clum A."/>
            <person name="Steindorff A."/>
            <person name="Ohm R."/>
            <person name="Martin F."/>
            <person name="Silar P."/>
            <person name="Natvig D."/>
            <person name="Lalanne C."/>
            <person name="Gautier V."/>
            <person name="Ament-Velasquez S.L."/>
            <person name="Kruys A."/>
            <person name="Hutchinson M.I."/>
            <person name="Powell A.J."/>
            <person name="Barry K."/>
            <person name="Miller A.N."/>
            <person name="Grigoriev I.V."/>
            <person name="Debuchy R."/>
            <person name="Gladieux P."/>
            <person name="Thoren M.H."/>
            <person name="Johannesson H."/>
        </authorList>
    </citation>
    <scope>NUCLEOTIDE SEQUENCE</scope>
    <source>
        <strain evidence="2">CBS 955.72</strain>
    </source>
</reference>
<proteinExistence type="predicted"/>
<comment type="caution">
    <text evidence="2">The sequence shown here is derived from an EMBL/GenBank/DDBJ whole genome shotgun (WGS) entry which is preliminary data.</text>
</comment>
<accession>A0AAJ0H602</accession>
<dbReference type="EMBL" id="JAUIQD010000008">
    <property type="protein sequence ID" value="KAK3341233.1"/>
    <property type="molecule type" value="Genomic_DNA"/>
</dbReference>
<evidence type="ECO:0000313" key="3">
    <source>
        <dbReference type="Proteomes" id="UP001275084"/>
    </source>
</evidence>
<feature type="region of interest" description="Disordered" evidence="1">
    <location>
        <begin position="59"/>
        <end position="183"/>
    </location>
</feature>
<feature type="compositionally biased region" description="Polar residues" evidence="1">
    <location>
        <begin position="170"/>
        <end position="183"/>
    </location>
</feature>
<dbReference type="Proteomes" id="UP001275084">
    <property type="component" value="Unassembled WGS sequence"/>
</dbReference>